<evidence type="ECO:0000313" key="2">
    <source>
        <dbReference type="Proteomes" id="UP000054544"/>
    </source>
</evidence>
<sequence length="372" mass="42249">MTLIENIRQVRGDVRSMIGICEGASSGAVEEGFKLEVLRLAKSVSAQAENIVEGTAILEDQLQFSEMAQAGMRRELGKLQETFNIRLQDHVKAETKEIKLRLAEHMEKQFNSRFVALVQEVRQADAEASPCQTEREKRLDEKEQRLCEMEKRLTERQEQLTLRETSLRETRIEVNSRMRELAAARGHSSEHVEEMLDGRFLTMQTTLKEISGIGVSIQRQVNITSEVVEQISSDLSKLGGPTPPSTTEAGKPRWLYKYQSLRFWDSTIDGLLNSLGLLNVVGVENMEPKELRQLLLDTLEPTSLQHAILLVVDGPAEVWFCFPGIRHGEEFEAENGQCPYHKNCILVKRVEFHDETGTLKIGLKFRKVHPVV</sequence>
<organism evidence="1 2">
    <name type="scientific">Metarhizium anisopliae BRIP 53293</name>
    <dbReference type="NCBI Taxonomy" id="1291518"/>
    <lineage>
        <taxon>Eukaryota</taxon>
        <taxon>Fungi</taxon>
        <taxon>Dikarya</taxon>
        <taxon>Ascomycota</taxon>
        <taxon>Pezizomycotina</taxon>
        <taxon>Sordariomycetes</taxon>
        <taxon>Hypocreomycetidae</taxon>
        <taxon>Hypocreales</taxon>
        <taxon>Clavicipitaceae</taxon>
        <taxon>Metarhizium</taxon>
    </lineage>
</organism>
<dbReference type="Proteomes" id="UP000054544">
    <property type="component" value="Unassembled WGS sequence"/>
</dbReference>
<keyword evidence="2" id="KW-1185">Reference proteome</keyword>
<gene>
    <name evidence="1" type="ORF">H634G_10449</name>
</gene>
<evidence type="ECO:0000313" key="1">
    <source>
        <dbReference type="EMBL" id="KJK74303.1"/>
    </source>
</evidence>
<accession>A0A0D9NKM1</accession>
<reference evidence="2" key="1">
    <citation type="journal article" date="2014" name="BMC Genomics">
        <title>The genome sequence of the biocontrol fungus Metarhizium anisopliae and comparative genomics of Metarhizium species.</title>
        <authorList>
            <person name="Pattemore J.A."/>
            <person name="Hane J.K."/>
            <person name="Williams A.H."/>
            <person name="Wilson B.A."/>
            <person name="Stodart B.J."/>
            <person name="Ash G.J."/>
        </authorList>
    </citation>
    <scope>NUCLEOTIDE SEQUENCE [LARGE SCALE GENOMIC DNA]</scope>
    <source>
        <strain evidence="2">BRIP 53293</strain>
    </source>
</reference>
<proteinExistence type="predicted"/>
<name>A0A0D9NKM1_METAN</name>
<dbReference type="OrthoDB" id="4936797at2759"/>
<dbReference type="AlphaFoldDB" id="A0A0D9NKM1"/>
<protein>
    <submittedName>
        <fullName evidence="1">Uncharacterized protein</fullName>
    </submittedName>
</protein>
<dbReference type="EMBL" id="KE384761">
    <property type="protein sequence ID" value="KJK74303.1"/>
    <property type="molecule type" value="Genomic_DNA"/>
</dbReference>